<dbReference type="InterPro" id="IPR006944">
    <property type="entry name" value="Phage/GTA_portal"/>
</dbReference>
<protein>
    <recommendedName>
        <fullName evidence="4">Phage portal protein</fullName>
    </recommendedName>
</protein>
<comment type="caution">
    <text evidence="2">The sequence shown here is derived from an EMBL/GenBank/DDBJ whole genome shotgun (WGS) entry which is preliminary data.</text>
</comment>
<dbReference type="RefSeq" id="WP_048549711.1">
    <property type="nucleotide sequence ID" value="NZ_HF570958.1"/>
</dbReference>
<evidence type="ECO:0000256" key="1">
    <source>
        <dbReference type="SAM" id="MobiDB-lite"/>
    </source>
</evidence>
<feature type="compositionally biased region" description="Low complexity" evidence="1">
    <location>
        <begin position="384"/>
        <end position="400"/>
    </location>
</feature>
<name>A0A077LZQ6_9MICO</name>
<dbReference type="EMBL" id="CAJB01000334">
    <property type="protein sequence ID" value="CCH79081.1"/>
    <property type="molecule type" value="Genomic_DNA"/>
</dbReference>
<evidence type="ECO:0000313" key="2">
    <source>
        <dbReference type="EMBL" id="CCH79081.1"/>
    </source>
</evidence>
<organism evidence="2 3">
    <name type="scientific">Nostocoides japonicum T1-X7</name>
    <dbReference type="NCBI Taxonomy" id="1194083"/>
    <lineage>
        <taxon>Bacteria</taxon>
        <taxon>Bacillati</taxon>
        <taxon>Actinomycetota</taxon>
        <taxon>Actinomycetes</taxon>
        <taxon>Micrococcales</taxon>
        <taxon>Intrasporangiaceae</taxon>
        <taxon>Nostocoides</taxon>
    </lineage>
</organism>
<dbReference type="AlphaFoldDB" id="A0A077LZQ6"/>
<evidence type="ECO:0008006" key="4">
    <source>
        <dbReference type="Google" id="ProtNLM"/>
    </source>
</evidence>
<dbReference type="STRING" id="1194083.BN12_40051"/>
<accession>A0A077LZQ6</accession>
<gene>
    <name evidence="2" type="ORF">BN12_40051</name>
</gene>
<dbReference type="Gene3D" id="3.30.1120.70">
    <property type="match status" value="1"/>
</dbReference>
<dbReference type="Gene3D" id="3.40.140.120">
    <property type="match status" value="1"/>
</dbReference>
<dbReference type="OrthoDB" id="3268650at2"/>
<dbReference type="Gene3D" id="1.20.1270.210">
    <property type="match status" value="1"/>
</dbReference>
<proteinExistence type="predicted"/>
<keyword evidence="3" id="KW-1185">Reference proteome</keyword>
<sequence>MGFWRTLRTGEPDPALSVAAAAVERDRRARVRFSGVVIDSGVLYGTQTWPWDQAVSRVSRRDALTVPAVKRARDLVVGTLGSLPLDLIGPGNRPEPWTLFEQPEEDTPRTVSMTRTFEDLLFEGTSWWLVQYLGWHGMPVKARRLDPGTVNVPVDSPTYRTAAGNSGMQTVWRSDAQLIRFDSPNDPLLVAGARAIRACIALDAAALRNADGSPPVDYFTPTDVDLDDDEVDALNEDWAEARKTRSTAYIPSSVEYHVAGWDPEKLQLAEARQHAVLEIARLAGVDPEDLGVSTTSRTYFNAQDRIRSFVNGTLAGYLRAVEDRLSMPDVTPPGFEARFNLSDLLKADDTSRITVASQAIASGLMSRGAEARAYFDPTLPPDAPAITAPAPAPALEPANA</sequence>
<dbReference type="Proteomes" id="UP000035721">
    <property type="component" value="Unassembled WGS sequence"/>
</dbReference>
<dbReference type="Pfam" id="PF04860">
    <property type="entry name" value="Phage_portal"/>
    <property type="match status" value="1"/>
</dbReference>
<feature type="region of interest" description="Disordered" evidence="1">
    <location>
        <begin position="380"/>
        <end position="400"/>
    </location>
</feature>
<evidence type="ECO:0000313" key="3">
    <source>
        <dbReference type="Proteomes" id="UP000035721"/>
    </source>
</evidence>
<reference evidence="2 3" key="1">
    <citation type="journal article" date="2013" name="ISME J.">
        <title>A metabolic model for members of the genus Tetrasphaera involved in enhanced biological phosphorus removal.</title>
        <authorList>
            <person name="Kristiansen R."/>
            <person name="Nguyen H.T.T."/>
            <person name="Saunders A.M."/>
            <person name="Nielsen J.L."/>
            <person name="Wimmer R."/>
            <person name="Le V.Q."/>
            <person name="McIlroy S.J."/>
            <person name="Petrovski S."/>
            <person name="Seviour R.J."/>
            <person name="Calteau A."/>
            <person name="Nielsen K.L."/>
            <person name="Nielsen P.H."/>
        </authorList>
    </citation>
    <scope>NUCLEOTIDE SEQUENCE [LARGE SCALE GENOMIC DNA]</scope>
    <source>
        <strain evidence="2 3">T1-X7</strain>
    </source>
</reference>